<dbReference type="Pfam" id="PF15632">
    <property type="entry name" value="ATPgrasp_Ter"/>
    <property type="match status" value="1"/>
</dbReference>
<comment type="caution">
    <text evidence="6">The sequence shown here is derived from an EMBL/GenBank/DDBJ whole genome shotgun (WGS) entry which is preliminary data.</text>
</comment>
<evidence type="ECO:0000313" key="7">
    <source>
        <dbReference type="Proteomes" id="UP001595904"/>
    </source>
</evidence>
<reference evidence="7" key="1">
    <citation type="journal article" date="2019" name="Int. J. Syst. Evol. Microbiol.">
        <title>The Global Catalogue of Microorganisms (GCM) 10K type strain sequencing project: providing services to taxonomists for standard genome sequencing and annotation.</title>
        <authorList>
            <consortium name="The Broad Institute Genomics Platform"/>
            <consortium name="The Broad Institute Genome Sequencing Center for Infectious Disease"/>
            <person name="Wu L."/>
            <person name="Ma J."/>
        </authorList>
    </citation>
    <scope>NUCLEOTIDE SEQUENCE [LARGE SCALE GENOMIC DNA]</scope>
    <source>
        <strain evidence="7">CGMCC 1.10759</strain>
    </source>
</reference>
<organism evidence="6 7">
    <name type="scientific">Steroidobacter flavus</name>
    <dbReference type="NCBI Taxonomy" id="1842136"/>
    <lineage>
        <taxon>Bacteria</taxon>
        <taxon>Pseudomonadati</taxon>
        <taxon>Pseudomonadota</taxon>
        <taxon>Gammaproteobacteria</taxon>
        <taxon>Steroidobacterales</taxon>
        <taxon>Steroidobacteraceae</taxon>
        <taxon>Steroidobacter</taxon>
    </lineage>
</organism>
<protein>
    <submittedName>
        <fullName evidence="6">ATP-grasp domain-containing protein</fullName>
    </submittedName>
</protein>
<dbReference type="PROSITE" id="PS50975">
    <property type="entry name" value="ATP_GRASP"/>
    <property type="match status" value="1"/>
</dbReference>
<dbReference type="Gene3D" id="3.30.470.20">
    <property type="entry name" value="ATP-grasp fold, B domain"/>
    <property type="match status" value="1"/>
</dbReference>
<keyword evidence="7" id="KW-1185">Reference proteome</keyword>
<evidence type="ECO:0000256" key="3">
    <source>
        <dbReference type="ARBA" id="ARBA00022840"/>
    </source>
</evidence>
<evidence type="ECO:0000256" key="1">
    <source>
        <dbReference type="ARBA" id="ARBA00022598"/>
    </source>
</evidence>
<evidence type="ECO:0000259" key="5">
    <source>
        <dbReference type="PROSITE" id="PS50975"/>
    </source>
</evidence>
<evidence type="ECO:0000256" key="2">
    <source>
        <dbReference type="ARBA" id="ARBA00022741"/>
    </source>
</evidence>
<dbReference type="PANTHER" id="PTHR43585:SF2">
    <property type="entry name" value="ATP-GRASP ENZYME FSQD"/>
    <property type="match status" value="1"/>
</dbReference>
<dbReference type="Gene3D" id="3.30.1490.20">
    <property type="entry name" value="ATP-grasp fold, A domain"/>
    <property type="match status" value="1"/>
</dbReference>
<evidence type="ECO:0000256" key="4">
    <source>
        <dbReference type="PROSITE-ProRule" id="PRU00409"/>
    </source>
</evidence>
<accession>A0ABV8T0U6</accession>
<dbReference type="SUPFAM" id="SSF56059">
    <property type="entry name" value="Glutathione synthetase ATP-binding domain-like"/>
    <property type="match status" value="1"/>
</dbReference>
<dbReference type="Proteomes" id="UP001595904">
    <property type="component" value="Unassembled WGS sequence"/>
</dbReference>
<keyword evidence="3 4" id="KW-0067">ATP-binding</keyword>
<name>A0ABV8T0U6_9GAMM</name>
<feature type="domain" description="ATP-grasp" evidence="5">
    <location>
        <begin position="119"/>
        <end position="311"/>
    </location>
</feature>
<dbReference type="RefSeq" id="WP_380603513.1">
    <property type="nucleotide sequence ID" value="NZ_JBHSDU010000015.1"/>
</dbReference>
<proteinExistence type="predicted"/>
<gene>
    <name evidence="6" type="ORF">ACFPN2_29805</name>
</gene>
<dbReference type="InterPro" id="IPR013815">
    <property type="entry name" value="ATP_grasp_subdomain_1"/>
</dbReference>
<keyword evidence="1" id="KW-0436">Ligase</keyword>
<sequence length="396" mass="43803">MARILVTDGDNRSALAATRALGELGHTVFTASEAHPSLASVSKHSAGFDAYSSPYRAPDQFVRNIAAIAERRQIDVLLPMTEITTILLTRARELLPPKVRIPFPEADIVATAADKSKVLQLASEIGVPIPKTLVVDTPDEIDLVLQRVEYPAVFKPARSRAWNGERWISGGTGYSPTAEDLRARLTKLDPAIFPVLIQERIQGPGVGVFVCCGQDSQVLATFAHRRLREKPPSGGVSVLCESAPVDPVAKEHAIHLLRSIGWLGVAMVEFKQDSRTGALKLMEINGRFWGSLQLAIDAGVNFPRLAVDIALEQAAPIDNYRVGVRSRWFWGDVDAMVALLLRSRSQLNLPEVHPGRWRTLLSFLKLWQPRTRYELERAGDPRPALLAARRWLTNRD</sequence>
<evidence type="ECO:0000313" key="6">
    <source>
        <dbReference type="EMBL" id="MFC4313312.1"/>
    </source>
</evidence>
<dbReference type="EMBL" id="JBHSDU010000015">
    <property type="protein sequence ID" value="MFC4313312.1"/>
    <property type="molecule type" value="Genomic_DNA"/>
</dbReference>
<keyword evidence="2 4" id="KW-0547">Nucleotide-binding</keyword>
<dbReference type="InterPro" id="IPR011761">
    <property type="entry name" value="ATP-grasp"/>
</dbReference>
<dbReference type="PANTHER" id="PTHR43585">
    <property type="entry name" value="FUMIPYRROLE BIOSYNTHESIS PROTEIN C"/>
    <property type="match status" value="1"/>
</dbReference>
<dbReference type="InterPro" id="IPR052032">
    <property type="entry name" value="ATP-dep_AA_Ligase"/>
</dbReference>